<keyword evidence="2" id="KW-1185">Reference proteome</keyword>
<sequence length="152" mass="15951">MNADSAIHTALHEAGHILACFVLSIPLASATVVPDTTGALGSVTPVNTDAIPLPHAVAALAAGAVIEKDWLRNADVADTCLGDFKSVRGLLEARFGTVSADEASQCFFAGMALAKSLLTGRDRELTEIAVALCENHTLDSEQLSDLKRRLLQ</sequence>
<dbReference type="GO" id="GO:0006508">
    <property type="term" value="P:proteolysis"/>
    <property type="evidence" value="ECO:0007669"/>
    <property type="project" value="InterPro"/>
</dbReference>
<dbReference type="GO" id="GO:0004176">
    <property type="term" value="F:ATP-dependent peptidase activity"/>
    <property type="evidence" value="ECO:0007669"/>
    <property type="project" value="InterPro"/>
</dbReference>
<protein>
    <recommendedName>
        <fullName evidence="3">Peptidase M41 domain-containing protein</fullName>
    </recommendedName>
</protein>
<organism evidence="1 2">
    <name type="scientific">Bradyrhizobium manausense</name>
    <dbReference type="NCBI Taxonomy" id="989370"/>
    <lineage>
        <taxon>Bacteria</taxon>
        <taxon>Pseudomonadati</taxon>
        <taxon>Pseudomonadota</taxon>
        <taxon>Alphaproteobacteria</taxon>
        <taxon>Hyphomicrobiales</taxon>
        <taxon>Nitrobacteraceae</taxon>
        <taxon>Bradyrhizobium</taxon>
    </lineage>
</organism>
<gene>
    <name evidence="1" type="ORF">AOQ71_31705</name>
</gene>
<dbReference type="GO" id="GO:0005524">
    <property type="term" value="F:ATP binding"/>
    <property type="evidence" value="ECO:0007669"/>
    <property type="project" value="InterPro"/>
</dbReference>
<dbReference type="Proteomes" id="UP000051936">
    <property type="component" value="Unassembled WGS sequence"/>
</dbReference>
<reference evidence="1 2" key="1">
    <citation type="submission" date="2015-09" db="EMBL/GenBank/DDBJ databases">
        <title>Draft Genome Sequence of Bradyrhizobium manausense Strain BR 3351T, a Novel Symbiotic Nitrogen-Fixing Alphaproteobacterium Isolated from Brazilian Amazon Rain Forest.</title>
        <authorList>
            <person name="De Araujo J.L."/>
            <person name="Zilli J.E."/>
        </authorList>
    </citation>
    <scope>NUCLEOTIDE SEQUENCE [LARGE SCALE GENOMIC DNA]</scope>
    <source>
        <strain evidence="1 2">BR3351</strain>
    </source>
</reference>
<dbReference type="AlphaFoldDB" id="A0A0R3D9Q5"/>
<dbReference type="GO" id="GO:0004222">
    <property type="term" value="F:metalloendopeptidase activity"/>
    <property type="evidence" value="ECO:0007669"/>
    <property type="project" value="InterPro"/>
</dbReference>
<dbReference type="RefSeq" id="WP_057755396.1">
    <property type="nucleotide sequence ID" value="NZ_LJYG01000108.1"/>
</dbReference>
<name>A0A0R3D9Q5_9BRAD</name>
<evidence type="ECO:0008006" key="3">
    <source>
        <dbReference type="Google" id="ProtNLM"/>
    </source>
</evidence>
<evidence type="ECO:0000313" key="2">
    <source>
        <dbReference type="Proteomes" id="UP000051936"/>
    </source>
</evidence>
<proteinExistence type="predicted"/>
<dbReference type="STRING" id="989370.AOQ71_31705"/>
<dbReference type="EMBL" id="LJYG01000108">
    <property type="protein sequence ID" value="KRQ03295.1"/>
    <property type="molecule type" value="Genomic_DNA"/>
</dbReference>
<dbReference type="SUPFAM" id="SSF140990">
    <property type="entry name" value="FtsH protease domain-like"/>
    <property type="match status" value="1"/>
</dbReference>
<accession>A0A0R3D9Q5</accession>
<comment type="caution">
    <text evidence="1">The sequence shown here is derived from an EMBL/GenBank/DDBJ whole genome shotgun (WGS) entry which is preliminary data.</text>
</comment>
<evidence type="ECO:0000313" key="1">
    <source>
        <dbReference type="EMBL" id="KRQ03295.1"/>
    </source>
</evidence>
<dbReference type="InterPro" id="IPR037219">
    <property type="entry name" value="Peptidase_M41-like"/>
</dbReference>
<dbReference type="Gene3D" id="1.20.58.760">
    <property type="entry name" value="Peptidase M41"/>
    <property type="match status" value="1"/>
</dbReference>